<sequence length="146" mass="14940">MQRHPNASSSRGHIAYSHQQVLRGAAVAALIIFPCLAMAQVGTGDLTSATCGVLSKVKTLLNAVSIIVVTIAVIFSGYQIAFAHKRIGDVAPVFIGGLLIGAAGQIANMLIATNTSEAGSGCTGASLMTEPLTRFAGLVEAIGRYA</sequence>
<name>A0ABU1IBN2_9BURK</name>
<reference evidence="2 3" key="1">
    <citation type="submission" date="2023-08" db="EMBL/GenBank/DDBJ databases">
        <title>Functional and genomic diversity of the sorghum phyllosphere microbiome.</title>
        <authorList>
            <person name="Shade A."/>
        </authorList>
    </citation>
    <scope>NUCLEOTIDE SEQUENCE [LARGE SCALE GENOMIC DNA]</scope>
    <source>
        <strain evidence="2 3">SORGH_AS_0335</strain>
    </source>
</reference>
<evidence type="ECO:0000313" key="3">
    <source>
        <dbReference type="Proteomes" id="UP001267710"/>
    </source>
</evidence>
<keyword evidence="3" id="KW-1185">Reference proteome</keyword>
<keyword evidence="1" id="KW-1133">Transmembrane helix</keyword>
<keyword evidence="1" id="KW-0812">Transmembrane</keyword>
<proteinExistence type="predicted"/>
<dbReference type="InterPro" id="IPR007039">
    <property type="entry name" value="TrbC/VirB2"/>
</dbReference>
<organism evidence="2 3">
    <name type="scientific">Paracidovorax wautersii</name>
    <dbReference type="NCBI Taxonomy" id="1177982"/>
    <lineage>
        <taxon>Bacteria</taxon>
        <taxon>Pseudomonadati</taxon>
        <taxon>Pseudomonadota</taxon>
        <taxon>Betaproteobacteria</taxon>
        <taxon>Burkholderiales</taxon>
        <taxon>Comamonadaceae</taxon>
        <taxon>Paracidovorax</taxon>
    </lineage>
</organism>
<dbReference type="EMBL" id="JAVIZX010000001">
    <property type="protein sequence ID" value="MDR6214587.1"/>
    <property type="molecule type" value="Genomic_DNA"/>
</dbReference>
<dbReference type="RefSeq" id="WP_309828849.1">
    <property type="nucleotide sequence ID" value="NZ_JAVIZX010000001.1"/>
</dbReference>
<dbReference type="Pfam" id="PF04956">
    <property type="entry name" value="TrbC"/>
    <property type="match status" value="1"/>
</dbReference>
<evidence type="ECO:0000313" key="2">
    <source>
        <dbReference type="EMBL" id="MDR6214587.1"/>
    </source>
</evidence>
<protein>
    <submittedName>
        <fullName evidence="2">Type IV secretion system protein VirB2</fullName>
    </submittedName>
</protein>
<comment type="caution">
    <text evidence="2">The sequence shown here is derived from an EMBL/GenBank/DDBJ whole genome shotgun (WGS) entry which is preliminary data.</text>
</comment>
<feature type="transmembrane region" description="Helical" evidence="1">
    <location>
        <begin position="90"/>
        <end position="111"/>
    </location>
</feature>
<feature type="transmembrane region" description="Helical" evidence="1">
    <location>
        <begin position="59"/>
        <end position="78"/>
    </location>
</feature>
<accession>A0ABU1IBN2</accession>
<feature type="transmembrane region" description="Helical" evidence="1">
    <location>
        <begin position="21"/>
        <end position="39"/>
    </location>
</feature>
<gene>
    <name evidence="2" type="ORF">QE399_002276</name>
</gene>
<keyword evidence="1" id="KW-0472">Membrane</keyword>
<dbReference type="Proteomes" id="UP001267710">
    <property type="component" value="Unassembled WGS sequence"/>
</dbReference>
<evidence type="ECO:0000256" key="1">
    <source>
        <dbReference type="SAM" id="Phobius"/>
    </source>
</evidence>